<evidence type="ECO:0000313" key="2">
    <source>
        <dbReference type="Proteomes" id="UP000300067"/>
    </source>
</evidence>
<proteinExistence type="predicted"/>
<dbReference type="Proteomes" id="UP000300067">
    <property type="component" value="Chromosome"/>
</dbReference>
<evidence type="ECO:0000313" key="1">
    <source>
        <dbReference type="EMBL" id="QCR17922.1"/>
    </source>
</evidence>
<organism evidence="1 2">
    <name type="scientific">Methanosarcina mazei</name>
    <name type="common">Methanosarcina frisia</name>
    <dbReference type="NCBI Taxonomy" id="2209"/>
    <lineage>
        <taxon>Archaea</taxon>
        <taxon>Methanobacteriati</taxon>
        <taxon>Methanobacteriota</taxon>
        <taxon>Stenosarchaea group</taxon>
        <taxon>Methanomicrobia</taxon>
        <taxon>Methanosarcinales</taxon>
        <taxon>Methanosarcinaceae</taxon>
        <taxon>Methanosarcina</taxon>
    </lineage>
</organism>
<name>A0A4P8R189_METMZ</name>
<protein>
    <submittedName>
        <fullName evidence="1">Uncharacterized protein</fullName>
    </submittedName>
</protein>
<dbReference type="EMBL" id="CP029709">
    <property type="protein sequence ID" value="QCR17922.1"/>
    <property type="molecule type" value="Genomic_DNA"/>
</dbReference>
<gene>
    <name evidence="1" type="ORF">DKM28_12030</name>
</gene>
<reference evidence="1 2" key="1">
    <citation type="submission" date="2018-05" db="EMBL/GenBank/DDBJ databases">
        <title>Methanosarcina gilichinskyana sp. nov., a novel methanogenic archaeon isolated from Holocene permafrost, North East Russia.</title>
        <authorList>
            <person name="Oshurkova V."/>
            <person name="Meer M."/>
            <person name="Bochkareva O."/>
            <person name="Shcherbakova V."/>
        </authorList>
    </citation>
    <scope>NUCLEOTIDE SEQUENCE [LARGE SCALE GENOMIC DNA]</scope>
    <source>
        <strain evidence="1 2">JL01</strain>
    </source>
</reference>
<sequence>MKGFCFLAGKSYVFVQ</sequence>
<accession>A0A4P8R189</accession>
<dbReference type="AlphaFoldDB" id="A0A4P8R189"/>